<gene>
    <name evidence="2" type="ORF">NEOLEDRAFT_1182126</name>
</gene>
<proteinExistence type="predicted"/>
<evidence type="ECO:0000256" key="1">
    <source>
        <dbReference type="SAM" id="MobiDB-lite"/>
    </source>
</evidence>
<accession>A0A165PE64</accession>
<dbReference type="InParanoid" id="A0A165PE64"/>
<reference evidence="2 3" key="1">
    <citation type="journal article" date="2016" name="Mol. Biol. Evol.">
        <title>Comparative Genomics of Early-Diverging Mushroom-Forming Fungi Provides Insights into the Origins of Lignocellulose Decay Capabilities.</title>
        <authorList>
            <person name="Nagy L.G."/>
            <person name="Riley R."/>
            <person name="Tritt A."/>
            <person name="Adam C."/>
            <person name="Daum C."/>
            <person name="Floudas D."/>
            <person name="Sun H."/>
            <person name="Yadav J.S."/>
            <person name="Pangilinan J."/>
            <person name="Larsson K.H."/>
            <person name="Matsuura K."/>
            <person name="Barry K."/>
            <person name="Labutti K."/>
            <person name="Kuo R."/>
            <person name="Ohm R.A."/>
            <person name="Bhattacharya S.S."/>
            <person name="Shirouzu T."/>
            <person name="Yoshinaga Y."/>
            <person name="Martin F.M."/>
            <person name="Grigoriev I.V."/>
            <person name="Hibbett D.S."/>
        </authorList>
    </citation>
    <scope>NUCLEOTIDE SEQUENCE [LARGE SCALE GENOMIC DNA]</scope>
    <source>
        <strain evidence="2 3">HHB14362 ss-1</strain>
    </source>
</reference>
<keyword evidence="3" id="KW-1185">Reference proteome</keyword>
<protein>
    <submittedName>
        <fullName evidence="2">Uncharacterized protein</fullName>
    </submittedName>
</protein>
<feature type="compositionally biased region" description="Polar residues" evidence="1">
    <location>
        <begin position="36"/>
        <end position="49"/>
    </location>
</feature>
<evidence type="ECO:0000313" key="3">
    <source>
        <dbReference type="Proteomes" id="UP000076761"/>
    </source>
</evidence>
<name>A0A165PE64_9AGAM</name>
<organism evidence="2 3">
    <name type="scientific">Neolentinus lepideus HHB14362 ss-1</name>
    <dbReference type="NCBI Taxonomy" id="1314782"/>
    <lineage>
        <taxon>Eukaryota</taxon>
        <taxon>Fungi</taxon>
        <taxon>Dikarya</taxon>
        <taxon>Basidiomycota</taxon>
        <taxon>Agaricomycotina</taxon>
        <taxon>Agaricomycetes</taxon>
        <taxon>Gloeophyllales</taxon>
        <taxon>Gloeophyllaceae</taxon>
        <taxon>Neolentinus</taxon>
    </lineage>
</organism>
<dbReference type="AlphaFoldDB" id="A0A165PE64"/>
<feature type="region of interest" description="Disordered" evidence="1">
    <location>
        <begin position="17"/>
        <end position="53"/>
    </location>
</feature>
<sequence length="196" mass="20354">MADPFAEADFKLVMPEDYHPRKHQASHDNLAAADKSSVNSDLETGTAVDSPQSSLLLPAPLHISNAPQIHQSGSTAQLSCDHAAPSTPISPAETYLLNIAVQGGTNYGTFQTEEEACVTNKGTWRKKAQPCKSAATAASASMDPAGTGGESALTAPGSSSQAESSKRDRMRRTITAVYEPVDSITTTGASSAPALP</sequence>
<dbReference type="EMBL" id="KV425613">
    <property type="protein sequence ID" value="KZT20913.1"/>
    <property type="molecule type" value="Genomic_DNA"/>
</dbReference>
<evidence type="ECO:0000313" key="2">
    <source>
        <dbReference type="EMBL" id="KZT20913.1"/>
    </source>
</evidence>
<feature type="region of interest" description="Disordered" evidence="1">
    <location>
        <begin position="139"/>
        <end position="196"/>
    </location>
</feature>
<dbReference type="Proteomes" id="UP000076761">
    <property type="component" value="Unassembled WGS sequence"/>
</dbReference>